<dbReference type="EMBL" id="CP155620">
    <property type="protein sequence ID" value="XBJ28541.1"/>
    <property type="molecule type" value="Genomic_DNA"/>
</dbReference>
<dbReference type="InterPro" id="IPR011006">
    <property type="entry name" value="CheY-like_superfamily"/>
</dbReference>
<dbReference type="PANTHER" id="PTHR45138:SF9">
    <property type="entry name" value="DIGUANYLATE CYCLASE DGCM-RELATED"/>
    <property type="match status" value="1"/>
</dbReference>
<dbReference type="EC" id="2.7.7.65" evidence="1"/>
<evidence type="ECO:0000256" key="1">
    <source>
        <dbReference type="ARBA" id="ARBA00012528"/>
    </source>
</evidence>
<dbReference type="SMART" id="SM00267">
    <property type="entry name" value="GGDEF"/>
    <property type="match status" value="1"/>
</dbReference>
<sequence length="411" mass="47717">MNKILVVDDNKTLAKLFAKKIEAVLEFSLDVAFDISQVQEYIAKEKYILCLLDVHSFQAQEELVNLCFKNKIPSIILINDYNEKKYTHFWEKQVVDFIIKDDSCVEKIIESIADFCNYQKRKIILALCNNNERNEIKNFLNKKGFEILAAAHGEEVLNYLEFHPDVKMIICDTKMPVINAYDLLIHIRQKYNQSELGLIVLNDDNDAELKLLKQGANDVLNKPFSMELLSYKIMQNFKNMQNLELVNKYSNLDSISGLQNSQALMKELEKYFYHLKEYQEEFAFAFLDIDKLKTINEEYSYEIGNKVIKQCAKELISETKGRDIIGRYSPEKFCILLKNINNERAIKIFSHIRVNIKSTKVADLLDDLYFSVSIGLCFGNAQSSLREMMQKAEKALFEAKNNGGDRVEVCF</sequence>
<dbReference type="InterPro" id="IPR050469">
    <property type="entry name" value="Diguanylate_Cyclase"/>
</dbReference>
<dbReference type="GO" id="GO:0043709">
    <property type="term" value="P:cell adhesion involved in single-species biofilm formation"/>
    <property type="evidence" value="ECO:0007669"/>
    <property type="project" value="TreeGrafter"/>
</dbReference>
<dbReference type="NCBIfam" id="TIGR00254">
    <property type="entry name" value="GGDEF"/>
    <property type="match status" value="1"/>
</dbReference>
<evidence type="ECO:0000313" key="6">
    <source>
        <dbReference type="EMBL" id="XBJ28541.1"/>
    </source>
</evidence>
<dbReference type="Gene3D" id="3.40.50.2300">
    <property type="match status" value="2"/>
</dbReference>
<name>A0AAU7E4Y0_9BACT</name>
<organism evidence="6">
    <name type="scientific">Campylobacter sp. CCS1377</name>
    <dbReference type="NCBI Taxonomy" id="3158229"/>
    <lineage>
        <taxon>Bacteria</taxon>
        <taxon>Pseudomonadati</taxon>
        <taxon>Campylobacterota</taxon>
        <taxon>Epsilonproteobacteria</taxon>
        <taxon>Campylobacterales</taxon>
        <taxon>Campylobacteraceae</taxon>
        <taxon>Campylobacter</taxon>
    </lineage>
</organism>
<feature type="domain" description="GGDEF" evidence="5">
    <location>
        <begin position="280"/>
        <end position="411"/>
    </location>
</feature>
<dbReference type="CDD" id="cd01949">
    <property type="entry name" value="GGDEF"/>
    <property type="match status" value="1"/>
</dbReference>
<dbReference type="GO" id="GO:0005886">
    <property type="term" value="C:plasma membrane"/>
    <property type="evidence" value="ECO:0007669"/>
    <property type="project" value="TreeGrafter"/>
</dbReference>
<dbReference type="InterPro" id="IPR043128">
    <property type="entry name" value="Rev_trsase/Diguanyl_cyclase"/>
</dbReference>
<dbReference type="Gene3D" id="3.30.70.270">
    <property type="match status" value="1"/>
</dbReference>
<dbReference type="SMART" id="SM00448">
    <property type="entry name" value="REC"/>
    <property type="match status" value="1"/>
</dbReference>
<protein>
    <recommendedName>
        <fullName evidence="1">diguanylate cyclase</fullName>
        <ecNumber evidence="1">2.7.7.65</ecNumber>
    </recommendedName>
</protein>
<dbReference type="PROSITE" id="PS50110">
    <property type="entry name" value="RESPONSE_REGULATORY"/>
    <property type="match status" value="1"/>
</dbReference>
<dbReference type="AlphaFoldDB" id="A0AAU7E4Y0"/>
<dbReference type="Pfam" id="PF00072">
    <property type="entry name" value="Response_reg"/>
    <property type="match status" value="1"/>
</dbReference>
<evidence type="ECO:0000259" key="5">
    <source>
        <dbReference type="PROSITE" id="PS50887"/>
    </source>
</evidence>
<dbReference type="GO" id="GO:0052621">
    <property type="term" value="F:diguanylate cyclase activity"/>
    <property type="evidence" value="ECO:0007669"/>
    <property type="project" value="UniProtKB-EC"/>
</dbReference>
<dbReference type="InterPro" id="IPR001789">
    <property type="entry name" value="Sig_transdc_resp-reg_receiver"/>
</dbReference>
<dbReference type="RefSeq" id="WP_348518160.1">
    <property type="nucleotide sequence ID" value="NZ_CP155620.1"/>
</dbReference>
<evidence type="ECO:0000256" key="3">
    <source>
        <dbReference type="PROSITE-ProRule" id="PRU00169"/>
    </source>
</evidence>
<feature type="modified residue" description="4-aspartylphosphate" evidence="3">
    <location>
        <position position="172"/>
    </location>
</feature>
<keyword evidence="6" id="KW-0808">Transferase</keyword>
<evidence type="ECO:0000259" key="4">
    <source>
        <dbReference type="PROSITE" id="PS50110"/>
    </source>
</evidence>
<gene>
    <name evidence="6" type="ORF">AAH949_05390</name>
</gene>
<keyword evidence="6" id="KW-0548">Nucleotidyltransferase</keyword>
<reference evidence="6" key="1">
    <citation type="submission" date="2024-05" db="EMBL/GenBank/DDBJ databases">
        <title>Campylobacter coli isolated from environmental waters in Slovenia.</title>
        <authorList>
            <person name="Zautner A.E."/>
            <person name="Bunk B."/>
            <person name="Riedel T."/>
            <person name="Sproeer C."/>
        </authorList>
    </citation>
    <scope>NUCLEOTIDE SEQUENCE</scope>
    <source>
        <strain evidence="6">CCS1377</strain>
    </source>
</reference>
<dbReference type="GO" id="GO:0000160">
    <property type="term" value="P:phosphorelay signal transduction system"/>
    <property type="evidence" value="ECO:0007669"/>
    <property type="project" value="InterPro"/>
</dbReference>
<feature type="domain" description="Response regulatory" evidence="4">
    <location>
        <begin position="122"/>
        <end position="237"/>
    </location>
</feature>
<dbReference type="GO" id="GO:1902201">
    <property type="term" value="P:negative regulation of bacterial-type flagellum-dependent cell motility"/>
    <property type="evidence" value="ECO:0007669"/>
    <property type="project" value="TreeGrafter"/>
</dbReference>
<dbReference type="Pfam" id="PF00990">
    <property type="entry name" value="GGDEF"/>
    <property type="match status" value="1"/>
</dbReference>
<evidence type="ECO:0000256" key="2">
    <source>
        <dbReference type="ARBA" id="ARBA00034247"/>
    </source>
</evidence>
<dbReference type="SUPFAM" id="SSF55073">
    <property type="entry name" value="Nucleotide cyclase"/>
    <property type="match status" value="1"/>
</dbReference>
<dbReference type="PANTHER" id="PTHR45138">
    <property type="entry name" value="REGULATORY COMPONENTS OF SENSORY TRANSDUCTION SYSTEM"/>
    <property type="match status" value="1"/>
</dbReference>
<dbReference type="PROSITE" id="PS50887">
    <property type="entry name" value="GGDEF"/>
    <property type="match status" value="1"/>
</dbReference>
<proteinExistence type="predicted"/>
<dbReference type="InterPro" id="IPR000160">
    <property type="entry name" value="GGDEF_dom"/>
</dbReference>
<accession>A0AAU7E4Y0</accession>
<keyword evidence="3" id="KW-0597">Phosphoprotein</keyword>
<comment type="catalytic activity">
    <reaction evidence="2">
        <text>2 GTP = 3',3'-c-di-GMP + 2 diphosphate</text>
        <dbReference type="Rhea" id="RHEA:24898"/>
        <dbReference type="ChEBI" id="CHEBI:33019"/>
        <dbReference type="ChEBI" id="CHEBI:37565"/>
        <dbReference type="ChEBI" id="CHEBI:58805"/>
        <dbReference type="EC" id="2.7.7.65"/>
    </reaction>
</comment>
<dbReference type="InterPro" id="IPR029787">
    <property type="entry name" value="Nucleotide_cyclase"/>
</dbReference>
<dbReference type="SUPFAM" id="SSF52172">
    <property type="entry name" value="CheY-like"/>
    <property type="match status" value="2"/>
</dbReference>